<proteinExistence type="predicted"/>
<dbReference type="RefSeq" id="WP_345098339.1">
    <property type="nucleotide sequence ID" value="NZ_BAABGS010000014.1"/>
</dbReference>
<gene>
    <name evidence="1" type="ORF">ACFSMZ_02870</name>
</gene>
<sequence length="113" mass="13611">MARDQAKRLETQRVRQREYRARLKAERRPSNEDLARALLDVTLTQHLKLGRYEDLFRIMDLVAKRLQDVGFSRKATRAVWFDLQDRYDRGWSLLRQRISLAELHTLRREDGDD</sequence>
<name>A0ABW5DGH6_9HYPH</name>
<evidence type="ECO:0000313" key="2">
    <source>
        <dbReference type="Proteomes" id="UP001597373"/>
    </source>
</evidence>
<evidence type="ECO:0008006" key="3">
    <source>
        <dbReference type="Google" id="ProtNLM"/>
    </source>
</evidence>
<organism evidence="1 2">
    <name type="scientific">Chelativorans composti</name>
    <dbReference type="NCBI Taxonomy" id="768533"/>
    <lineage>
        <taxon>Bacteria</taxon>
        <taxon>Pseudomonadati</taxon>
        <taxon>Pseudomonadota</taxon>
        <taxon>Alphaproteobacteria</taxon>
        <taxon>Hyphomicrobiales</taxon>
        <taxon>Phyllobacteriaceae</taxon>
        <taxon>Chelativorans</taxon>
    </lineage>
</organism>
<accession>A0ABW5DGH6</accession>
<evidence type="ECO:0000313" key="1">
    <source>
        <dbReference type="EMBL" id="MFD2258711.1"/>
    </source>
</evidence>
<protein>
    <recommendedName>
        <fullName evidence="3">Regulatory protein GemA</fullName>
    </recommendedName>
</protein>
<reference evidence="2" key="1">
    <citation type="journal article" date="2019" name="Int. J. Syst. Evol. Microbiol.">
        <title>The Global Catalogue of Microorganisms (GCM) 10K type strain sequencing project: providing services to taxonomists for standard genome sequencing and annotation.</title>
        <authorList>
            <consortium name="The Broad Institute Genomics Platform"/>
            <consortium name="The Broad Institute Genome Sequencing Center for Infectious Disease"/>
            <person name="Wu L."/>
            <person name="Ma J."/>
        </authorList>
    </citation>
    <scope>NUCLEOTIDE SEQUENCE [LARGE SCALE GENOMIC DNA]</scope>
    <source>
        <strain evidence="2">KCTC 23707</strain>
    </source>
</reference>
<keyword evidence="2" id="KW-1185">Reference proteome</keyword>
<comment type="caution">
    <text evidence="1">The sequence shown here is derived from an EMBL/GenBank/DDBJ whole genome shotgun (WGS) entry which is preliminary data.</text>
</comment>
<dbReference type="Proteomes" id="UP001597373">
    <property type="component" value="Unassembled WGS sequence"/>
</dbReference>
<dbReference type="EMBL" id="JBHUIR010000011">
    <property type="protein sequence ID" value="MFD2258711.1"/>
    <property type="molecule type" value="Genomic_DNA"/>
</dbReference>